<gene>
    <name evidence="7" type="ORF">DSPE1174_LOCUS1125</name>
</gene>
<dbReference type="InterPro" id="IPR023213">
    <property type="entry name" value="CAT-like_dom_sf"/>
</dbReference>
<comment type="cofactor">
    <cofactor evidence="3">
        <name>(R)-lipoate</name>
        <dbReference type="ChEBI" id="CHEBI:83088"/>
    </cofactor>
</comment>
<feature type="compositionally biased region" description="Low complexity" evidence="4">
    <location>
        <begin position="269"/>
        <end position="286"/>
    </location>
</feature>
<keyword evidence="2 3" id="KW-0450">Lipoyl</keyword>
<dbReference type="EMBL" id="HBGS01002164">
    <property type="protein sequence ID" value="CAD9371176.1"/>
    <property type="molecule type" value="Transcribed_RNA"/>
</dbReference>
<dbReference type="Pfam" id="PF00198">
    <property type="entry name" value="2-oxoacid_dh"/>
    <property type="match status" value="1"/>
</dbReference>
<dbReference type="Gene3D" id="2.40.50.100">
    <property type="match status" value="1"/>
</dbReference>
<dbReference type="FunFam" id="3.30.559.10:FF:000003">
    <property type="entry name" value="Acetyltransferase component of pyruvate dehydrogenase complex"/>
    <property type="match status" value="1"/>
</dbReference>
<dbReference type="SUPFAM" id="SSF51230">
    <property type="entry name" value="Single hybrid motif"/>
    <property type="match status" value="1"/>
</dbReference>
<dbReference type="GO" id="GO:0016746">
    <property type="term" value="F:acyltransferase activity"/>
    <property type="evidence" value="ECO:0007669"/>
    <property type="project" value="UniProtKB-KW"/>
</dbReference>
<organism evidence="7">
    <name type="scientific">Octactis speculum</name>
    <dbReference type="NCBI Taxonomy" id="3111310"/>
    <lineage>
        <taxon>Eukaryota</taxon>
        <taxon>Sar</taxon>
        <taxon>Stramenopiles</taxon>
        <taxon>Ochrophyta</taxon>
        <taxon>Dictyochophyceae</taxon>
        <taxon>Dictyochales</taxon>
        <taxon>Dictyochaceae</taxon>
        <taxon>Octactis</taxon>
    </lineage>
</organism>
<dbReference type="Pfam" id="PF02817">
    <property type="entry name" value="E3_binding"/>
    <property type="match status" value="1"/>
</dbReference>
<dbReference type="GO" id="GO:0005739">
    <property type="term" value="C:mitochondrion"/>
    <property type="evidence" value="ECO:0007669"/>
    <property type="project" value="TreeGrafter"/>
</dbReference>
<keyword evidence="3" id="KW-0808">Transferase</keyword>
<dbReference type="PROSITE" id="PS51826">
    <property type="entry name" value="PSBD"/>
    <property type="match status" value="1"/>
</dbReference>
<dbReference type="PROSITE" id="PS50968">
    <property type="entry name" value="BIOTINYL_LIPOYL"/>
    <property type="match status" value="1"/>
</dbReference>
<dbReference type="SUPFAM" id="SSF52777">
    <property type="entry name" value="CoA-dependent acyltransferases"/>
    <property type="match status" value="1"/>
</dbReference>
<dbReference type="InterPro" id="IPR001078">
    <property type="entry name" value="2-oxoacid_DH_actylTfrase"/>
</dbReference>
<dbReference type="AlphaFoldDB" id="A0A7S2ALJ9"/>
<evidence type="ECO:0000313" key="7">
    <source>
        <dbReference type="EMBL" id="CAD9371176.1"/>
    </source>
</evidence>
<reference evidence="7" key="1">
    <citation type="submission" date="2021-01" db="EMBL/GenBank/DDBJ databases">
        <authorList>
            <person name="Corre E."/>
            <person name="Pelletier E."/>
            <person name="Niang G."/>
            <person name="Scheremetjew M."/>
            <person name="Finn R."/>
            <person name="Kale V."/>
            <person name="Holt S."/>
            <person name="Cochrane G."/>
            <person name="Meng A."/>
            <person name="Brown T."/>
            <person name="Cohen L."/>
        </authorList>
    </citation>
    <scope>NUCLEOTIDE SEQUENCE</scope>
    <source>
        <strain evidence="7">CCMP1381</strain>
    </source>
</reference>
<feature type="region of interest" description="Disordered" evidence="4">
    <location>
        <begin position="269"/>
        <end position="311"/>
    </location>
</feature>
<proteinExistence type="inferred from homology"/>
<evidence type="ECO:0000259" key="6">
    <source>
        <dbReference type="PROSITE" id="PS51826"/>
    </source>
</evidence>
<evidence type="ECO:0000256" key="4">
    <source>
        <dbReference type="SAM" id="MobiDB-lite"/>
    </source>
</evidence>
<dbReference type="PANTHER" id="PTHR23151:SF90">
    <property type="entry name" value="DIHYDROLIPOYLLYSINE-RESIDUE ACETYLTRANSFERASE COMPONENT OF PYRUVATE DEHYDROGENASE COMPLEX, MITOCHONDRIAL-RELATED"/>
    <property type="match status" value="1"/>
</dbReference>
<evidence type="ECO:0000256" key="3">
    <source>
        <dbReference type="RuleBase" id="RU003423"/>
    </source>
</evidence>
<comment type="similarity">
    <text evidence="1 3">Belongs to the 2-oxoacid dehydrogenase family.</text>
</comment>
<name>A0A7S2ALJ9_9STRA</name>
<keyword evidence="3" id="KW-0012">Acyltransferase</keyword>
<dbReference type="CDD" id="cd06849">
    <property type="entry name" value="lipoyl_domain"/>
    <property type="match status" value="1"/>
</dbReference>
<dbReference type="InterPro" id="IPR000089">
    <property type="entry name" value="Biotin_lipoyl"/>
</dbReference>
<sequence>MMMNRSSAVFRRVRSATAHTRLYSSRRGLRMGHLAPEKFHGVLRKPTAGTVLRDFHPATAVGSRMSVPNFFSSEVEYVTVVMPALSPTMESGTIAEWSKQPGEEIAAGDVLCQVETDKATMAFEMQDDAVLAKQLVPAGDESINIGTAVAITVDDMAAYEAFLAADAAGEISIDANDGPAAGGAVDEVETTTGTVSSEAAMIASTRTVADEFLLTPAARHMSESKGLDVRGLAGTGKGGRITKGDVIHAINEGVTLPLLASSSAPSVAAVTSPAPSVSSTPAATSAPAPPAATMMDLPPAECTSGAGYSDSPASGMRKVIASRLTQSKAEAPHAYVSIEARLDPIMKLRKTLKEGDVNVSVNDLIIRCAGLALRDVPEANASWDAKTQSVVTNPNVDISVAVATPTGLMTPIVTGVDGKGLGEINGAVRDLATRARDGKLMPEEYQGGSFTISNLGMFGVSEFSAIINMPQACIMAVGGGERRLVQKKDEEGLSIETVMTARLSCDSRVVDSAVAAQFLQAFQGYMEQPKLTVL</sequence>
<evidence type="ECO:0000256" key="2">
    <source>
        <dbReference type="ARBA" id="ARBA00022823"/>
    </source>
</evidence>
<dbReference type="InterPro" id="IPR004167">
    <property type="entry name" value="PSBD"/>
</dbReference>
<dbReference type="Pfam" id="PF00364">
    <property type="entry name" value="Biotin_lipoyl"/>
    <property type="match status" value="1"/>
</dbReference>
<feature type="domain" description="Peripheral subunit-binding (PSBD)" evidence="6">
    <location>
        <begin position="213"/>
        <end position="250"/>
    </location>
</feature>
<feature type="domain" description="Lipoyl-binding" evidence="5">
    <location>
        <begin position="77"/>
        <end position="153"/>
    </location>
</feature>
<dbReference type="GO" id="GO:0045254">
    <property type="term" value="C:pyruvate dehydrogenase complex"/>
    <property type="evidence" value="ECO:0007669"/>
    <property type="project" value="InterPro"/>
</dbReference>
<dbReference type="SUPFAM" id="SSF47005">
    <property type="entry name" value="Peripheral subunit-binding domain of 2-oxo acid dehydrogenase complex"/>
    <property type="match status" value="1"/>
</dbReference>
<dbReference type="InterPro" id="IPR036625">
    <property type="entry name" value="E3-bd_dom_sf"/>
</dbReference>
<dbReference type="PANTHER" id="PTHR23151">
    <property type="entry name" value="DIHYDROLIPOAMIDE ACETYL/SUCCINYL-TRANSFERASE-RELATED"/>
    <property type="match status" value="1"/>
</dbReference>
<dbReference type="EC" id="2.3.1.-" evidence="3"/>
<dbReference type="GO" id="GO:0006086">
    <property type="term" value="P:pyruvate decarboxylation to acetyl-CoA"/>
    <property type="evidence" value="ECO:0007669"/>
    <property type="project" value="InterPro"/>
</dbReference>
<dbReference type="Gene3D" id="4.10.320.10">
    <property type="entry name" value="E3-binding domain"/>
    <property type="match status" value="1"/>
</dbReference>
<protein>
    <recommendedName>
        <fullName evidence="3">Dihydrolipoamide acetyltransferase component of pyruvate dehydrogenase complex</fullName>
        <ecNumber evidence="3">2.3.1.-</ecNumber>
    </recommendedName>
</protein>
<accession>A0A7S2ALJ9</accession>
<evidence type="ECO:0000259" key="5">
    <source>
        <dbReference type="PROSITE" id="PS50968"/>
    </source>
</evidence>
<dbReference type="FunFam" id="2.40.50.100:FF:000010">
    <property type="entry name" value="Acetyltransferase component of pyruvate dehydrogenase complex"/>
    <property type="match status" value="1"/>
</dbReference>
<dbReference type="InterPro" id="IPR011053">
    <property type="entry name" value="Single_hybrid_motif"/>
</dbReference>
<dbReference type="Gene3D" id="3.30.559.10">
    <property type="entry name" value="Chloramphenicol acetyltransferase-like domain"/>
    <property type="match status" value="1"/>
</dbReference>
<evidence type="ECO:0000256" key="1">
    <source>
        <dbReference type="ARBA" id="ARBA00007317"/>
    </source>
</evidence>
<dbReference type="InterPro" id="IPR045257">
    <property type="entry name" value="E2/Pdx1"/>
</dbReference>